<reference evidence="5" key="1">
    <citation type="submission" date="2018-05" db="EMBL/GenBank/DDBJ databases">
        <authorList>
            <person name="Lanie J.A."/>
            <person name="Ng W.-L."/>
            <person name="Kazmierczak K.M."/>
            <person name="Andrzejewski T.M."/>
            <person name="Davidsen T.M."/>
            <person name="Wayne K.J."/>
            <person name="Tettelin H."/>
            <person name="Glass J.I."/>
            <person name="Rusch D."/>
            <person name="Podicherti R."/>
            <person name="Tsui H.-C.T."/>
            <person name="Winkler M.E."/>
        </authorList>
    </citation>
    <scope>NUCLEOTIDE SEQUENCE</scope>
</reference>
<dbReference type="EMBL" id="UINC01101933">
    <property type="protein sequence ID" value="SVC63152.1"/>
    <property type="molecule type" value="Genomic_DNA"/>
</dbReference>
<feature type="domain" description="Cytochrome c" evidence="4">
    <location>
        <begin position="45"/>
        <end position="140"/>
    </location>
</feature>
<sequence length="140" mass="15261">MPKMKHLLAACGSALLLVVASGYVPAATAGEWPTEKGCKKVEDPDNVMKGWCAAISRKKGNCLSCHHAMVNPWPEALPPGGNIGPPFVAMNTRFANRDDLRAQVWDAEAKNPNTSMPPFGRHKLISEQDIDNIVDWLLTL</sequence>
<keyword evidence="1" id="KW-0349">Heme</keyword>
<organism evidence="5">
    <name type="scientific">marine metagenome</name>
    <dbReference type="NCBI Taxonomy" id="408172"/>
    <lineage>
        <taxon>unclassified sequences</taxon>
        <taxon>metagenomes</taxon>
        <taxon>ecological metagenomes</taxon>
    </lineage>
</organism>
<keyword evidence="2" id="KW-0479">Metal-binding</keyword>
<evidence type="ECO:0000256" key="1">
    <source>
        <dbReference type="ARBA" id="ARBA00022617"/>
    </source>
</evidence>
<dbReference type="PROSITE" id="PS51007">
    <property type="entry name" value="CYTC"/>
    <property type="match status" value="1"/>
</dbReference>
<proteinExistence type="predicted"/>
<dbReference type="GO" id="GO:0009055">
    <property type="term" value="F:electron transfer activity"/>
    <property type="evidence" value="ECO:0007669"/>
    <property type="project" value="InterPro"/>
</dbReference>
<dbReference type="GO" id="GO:0046872">
    <property type="term" value="F:metal ion binding"/>
    <property type="evidence" value="ECO:0007669"/>
    <property type="project" value="UniProtKB-KW"/>
</dbReference>
<dbReference type="GO" id="GO:0020037">
    <property type="term" value="F:heme binding"/>
    <property type="evidence" value="ECO:0007669"/>
    <property type="project" value="InterPro"/>
</dbReference>
<dbReference type="SUPFAM" id="SSF46626">
    <property type="entry name" value="Cytochrome c"/>
    <property type="match status" value="1"/>
</dbReference>
<dbReference type="InterPro" id="IPR030999">
    <property type="entry name" value="Thiosulf_SoxX"/>
</dbReference>
<dbReference type="Gene3D" id="1.10.760.10">
    <property type="entry name" value="Cytochrome c-like domain"/>
    <property type="match status" value="1"/>
</dbReference>
<dbReference type="AlphaFoldDB" id="A0A382NTV6"/>
<evidence type="ECO:0000256" key="2">
    <source>
        <dbReference type="ARBA" id="ARBA00022723"/>
    </source>
</evidence>
<dbReference type="Pfam" id="PF13442">
    <property type="entry name" value="Cytochrome_CBB3"/>
    <property type="match status" value="1"/>
</dbReference>
<dbReference type="InterPro" id="IPR036909">
    <property type="entry name" value="Cyt_c-like_dom_sf"/>
</dbReference>
<gene>
    <name evidence="5" type="ORF">METZ01_LOCUS316006</name>
</gene>
<evidence type="ECO:0000313" key="5">
    <source>
        <dbReference type="EMBL" id="SVC63152.1"/>
    </source>
</evidence>
<dbReference type="NCBIfam" id="TIGR04485">
    <property type="entry name" value="thiosulf_SoxX"/>
    <property type="match status" value="1"/>
</dbReference>
<evidence type="ECO:0000256" key="3">
    <source>
        <dbReference type="ARBA" id="ARBA00023004"/>
    </source>
</evidence>
<protein>
    <recommendedName>
        <fullName evidence="4">Cytochrome c domain-containing protein</fullName>
    </recommendedName>
</protein>
<keyword evidence="3" id="KW-0408">Iron</keyword>
<name>A0A382NTV6_9ZZZZ</name>
<accession>A0A382NTV6</accession>
<evidence type="ECO:0000259" key="4">
    <source>
        <dbReference type="PROSITE" id="PS51007"/>
    </source>
</evidence>
<dbReference type="InterPro" id="IPR009056">
    <property type="entry name" value="Cyt_c-like_dom"/>
</dbReference>